<evidence type="ECO:0000256" key="1">
    <source>
        <dbReference type="SAM" id="MobiDB-lite"/>
    </source>
</evidence>
<dbReference type="Proteomes" id="UP000092461">
    <property type="component" value="Unassembled WGS sequence"/>
</dbReference>
<dbReference type="EnsemblMetazoa" id="LLOJ007232-RA">
    <property type="protein sequence ID" value="LLOJ007232-PA"/>
    <property type="gene ID" value="LLOJ007232"/>
</dbReference>
<protein>
    <submittedName>
        <fullName evidence="2">Putative serine/threonine-protein kinase</fullName>
    </submittedName>
</protein>
<dbReference type="AlphaFoldDB" id="A0A1B0CQT3"/>
<keyword evidence="2" id="KW-0808">Transferase</keyword>
<reference evidence="4" key="1">
    <citation type="submission" date="2012-05" db="EMBL/GenBank/DDBJ databases">
        <title>Whole Genome Assembly of Lutzomyia longipalpis.</title>
        <authorList>
            <person name="Richards S."/>
            <person name="Qu C."/>
            <person name="Dillon R."/>
            <person name="Worley K."/>
            <person name="Scherer S."/>
            <person name="Batterton M."/>
            <person name="Taylor A."/>
            <person name="Hawes A."/>
            <person name="Hernandez B."/>
            <person name="Kovar C."/>
            <person name="Mandapat C."/>
            <person name="Pham C."/>
            <person name="Qu C."/>
            <person name="Jing C."/>
            <person name="Bess C."/>
            <person name="Bandaranaike D."/>
            <person name="Ngo D."/>
            <person name="Ongeri F."/>
            <person name="Arias F."/>
            <person name="Lara F."/>
            <person name="Weissenberger G."/>
            <person name="Kamau G."/>
            <person name="Han H."/>
            <person name="Shen H."/>
            <person name="Dinh H."/>
            <person name="Khalil I."/>
            <person name="Jones J."/>
            <person name="Shafer J."/>
            <person name="Jayaseelan J."/>
            <person name="Quiroz J."/>
            <person name="Blankenburg K."/>
            <person name="Nguyen L."/>
            <person name="Jackson L."/>
            <person name="Francisco L."/>
            <person name="Tang L.-Y."/>
            <person name="Pu L.-L."/>
            <person name="Perales L."/>
            <person name="Lorensuhewa L."/>
            <person name="Munidasa M."/>
            <person name="Coyle M."/>
            <person name="Taylor M."/>
            <person name="Puazo M."/>
            <person name="Firestine M."/>
            <person name="Scheel M."/>
            <person name="Javaid M."/>
            <person name="Wang M."/>
            <person name="Li M."/>
            <person name="Tabassum N."/>
            <person name="Saada N."/>
            <person name="Osuji N."/>
            <person name="Aqrawi P."/>
            <person name="Fu Q."/>
            <person name="Thornton R."/>
            <person name="Raj R."/>
            <person name="Goodspeed R."/>
            <person name="Mata R."/>
            <person name="Najjar R."/>
            <person name="Gubbala S."/>
            <person name="Lee S."/>
            <person name="Denson S."/>
            <person name="Patil S."/>
            <person name="Macmil S."/>
            <person name="Qi S."/>
            <person name="Matskevitch T."/>
            <person name="Palculict T."/>
            <person name="Mathew T."/>
            <person name="Vee V."/>
            <person name="Velamala V."/>
            <person name="Korchina V."/>
            <person name="Cai W."/>
            <person name="Liu W."/>
            <person name="Dai W."/>
            <person name="Zou X."/>
            <person name="Zhu Y."/>
            <person name="Zhang Y."/>
            <person name="Wu Y.-Q."/>
            <person name="Xin Y."/>
            <person name="Nazarath L."/>
            <person name="Kovar C."/>
            <person name="Han Y."/>
            <person name="Muzny D."/>
            <person name="Gibbs R."/>
        </authorList>
    </citation>
    <scope>NUCLEOTIDE SEQUENCE [LARGE SCALE GENOMIC DNA]</scope>
    <source>
        <strain evidence="4">Jacobina</strain>
    </source>
</reference>
<dbReference type="GO" id="GO:0016301">
    <property type="term" value="F:kinase activity"/>
    <property type="evidence" value="ECO:0007669"/>
    <property type="project" value="UniProtKB-KW"/>
</dbReference>
<sequence>MNSRVAQSASLYSMSSGSSCVSGVSNTSSCSDNSTTSGLSSVSSAGSHHKHNSSCPSGCLGAIPRNPTYQNRPTKGRERAPELLMRSRLPTIKEFRSPARRLPTPSPVHVSNPRLRYGTYTGKSTSPTDIIPLLVAEASSTAPPVVAKSLGVGSKVAPIRAKSPISGKSVSVKSKADLPAPSTSKSTTPSASSTAPGSLSDDLKRQEVLKKEEKARLKAEKEMKKEEKRIAKEEERLAKMLAKEEKKRRKKEGSMAKGFFG</sequence>
<organism evidence="3 4">
    <name type="scientific">Lutzomyia longipalpis</name>
    <name type="common">Sand fly</name>
    <dbReference type="NCBI Taxonomy" id="7200"/>
    <lineage>
        <taxon>Eukaryota</taxon>
        <taxon>Metazoa</taxon>
        <taxon>Ecdysozoa</taxon>
        <taxon>Arthropoda</taxon>
        <taxon>Hexapoda</taxon>
        <taxon>Insecta</taxon>
        <taxon>Pterygota</taxon>
        <taxon>Neoptera</taxon>
        <taxon>Endopterygota</taxon>
        <taxon>Diptera</taxon>
        <taxon>Nematocera</taxon>
        <taxon>Psychodoidea</taxon>
        <taxon>Psychodidae</taxon>
        <taxon>Lutzomyia</taxon>
        <taxon>Lutzomyia</taxon>
    </lineage>
</organism>
<reference evidence="2" key="2">
    <citation type="journal article" date="2020" name="BMC">
        <title>Leishmania infection induces a limited differential gene expression in the sand fly midgut.</title>
        <authorList>
            <person name="Coutinho-Abreu I.V."/>
            <person name="Serafim T.D."/>
            <person name="Meneses C."/>
            <person name="Kamhawi S."/>
            <person name="Oliveira F."/>
            <person name="Valenzuela J.G."/>
        </authorList>
    </citation>
    <scope>NUCLEOTIDE SEQUENCE</scope>
    <source>
        <strain evidence="2">Jacobina</strain>
        <tissue evidence="2">Midgut</tissue>
    </source>
</reference>
<dbReference type="VEuPathDB" id="VectorBase:LLONM1_010577"/>
<dbReference type="VEuPathDB" id="VectorBase:LLOJ007232"/>
<feature type="region of interest" description="Disordered" evidence="1">
    <location>
        <begin position="163"/>
        <end position="231"/>
    </location>
</feature>
<feature type="compositionally biased region" description="Low complexity" evidence="1">
    <location>
        <begin position="8"/>
        <end position="46"/>
    </location>
</feature>
<dbReference type="EMBL" id="GITU01007175">
    <property type="protein sequence ID" value="MBC1175878.1"/>
    <property type="molecule type" value="Transcribed_RNA"/>
</dbReference>
<evidence type="ECO:0000313" key="2">
    <source>
        <dbReference type="EMBL" id="MBC1175878.1"/>
    </source>
</evidence>
<evidence type="ECO:0000313" key="4">
    <source>
        <dbReference type="Proteomes" id="UP000092461"/>
    </source>
</evidence>
<keyword evidence="2" id="KW-0418">Kinase</keyword>
<keyword evidence="4" id="KW-1185">Reference proteome</keyword>
<feature type="region of interest" description="Disordered" evidence="1">
    <location>
        <begin position="98"/>
        <end position="123"/>
    </location>
</feature>
<reference evidence="3" key="3">
    <citation type="submission" date="2020-05" db="UniProtKB">
        <authorList>
            <consortium name="EnsemblMetazoa"/>
        </authorList>
    </citation>
    <scope>IDENTIFICATION</scope>
    <source>
        <strain evidence="3">Jacobina</strain>
    </source>
</reference>
<accession>A0A1B0CQT3</accession>
<evidence type="ECO:0000313" key="3">
    <source>
        <dbReference type="EnsemblMetazoa" id="LLOJ007232-PA"/>
    </source>
</evidence>
<name>A0A1B0CQT3_LUTLO</name>
<feature type="region of interest" description="Disordered" evidence="1">
    <location>
        <begin position="1"/>
        <end position="81"/>
    </location>
</feature>
<feature type="compositionally biased region" description="Low complexity" evidence="1">
    <location>
        <begin position="179"/>
        <end position="200"/>
    </location>
</feature>
<proteinExistence type="predicted"/>
<feature type="compositionally biased region" description="Basic and acidic residues" evidence="1">
    <location>
        <begin position="201"/>
        <end position="231"/>
    </location>
</feature>
<dbReference type="PROSITE" id="PS51257">
    <property type="entry name" value="PROKAR_LIPOPROTEIN"/>
    <property type="match status" value="1"/>
</dbReference>
<dbReference type="EMBL" id="AJWK01024029">
    <property type="status" value="NOT_ANNOTATED_CDS"/>
    <property type="molecule type" value="Genomic_DNA"/>
</dbReference>
<feature type="region of interest" description="Disordered" evidence="1">
    <location>
        <begin position="242"/>
        <end position="261"/>
    </location>
</feature>